<accession>A0ABX9EB20</accession>
<proteinExistence type="predicted"/>
<dbReference type="RefSeq" id="WP_215732369.1">
    <property type="nucleotide sequence ID" value="NZ_QLTT01000003.1"/>
</dbReference>
<keyword evidence="4" id="KW-1185">Reference proteome</keyword>
<evidence type="ECO:0000256" key="1">
    <source>
        <dbReference type="SAM" id="MobiDB-lite"/>
    </source>
</evidence>
<dbReference type="InterPro" id="IPR049517">
    <property type="entry name" value="ACX-like_C"/>
</dbReference>
<comment type="caution">
    <text evidence="3">The sequence shown here is derived from an EMBL/GenBank/DDBJ whole genome shotgun (WGS) entry which is preliminary data.</text>
</comment>
<dbReference type="Pfam" id="PF19278">
    <property type="entry name" value="Hydant_A_C"/>
    <property type="match status" value="1"/>
</dbReference>
<sequence>MSASPVNWRHSAQLPGHEVSPGCVPLDGDPQRGVRDVSIPMYGWLQATVWDRYRLRPGTEITGPAVLEERESSCWFGPECCLRVDSDLTLLVGVER</sequence>
<name>A0ABX9EB20_9PSEU</name>
<protein>
    <recommendedName>
        <fullName evidence="2">Acetophenone carboxylase-like C-terminal domain-containing protein</fullName>
    </recommendedName>
</protein>
<evidence type="ECO:0000313" key="4">
    <source>
        <dbReference type="Proteomes" id="UP000248714"/>
    </source>
</evidence>
<reference evidence="3 4" key="1">
    <citation type="submission" date="2018-06" db="EMBL/GenBank/DDBJ databases">
        <title>Genomic Encyclopedia of Type Strains, Phase IV (KMG-IV): sequencing the most valuable type-strain genomes for metagenomic binning, comparative biology and taxonomic classification.</title>
        <authorList>
            <person name="Goeker M."/>
        </authorList>
    </citation>
    <scope>NUCLEOTIDE SEQUENCE [LARGE SCALE GENOMIC DNA]</scope>
    <source>
        <strain evidence="3 4">DSM 45479</strain>
    </source>
</reference>
<feature type="region of interest" description="Disordered" evidence="1">
    <location>
        <begin position="1"/>
        <end position="27"/>
    </location>
</feature>
<feature type="domain" description="Acetophenone carboxylase-like C-terminal" evidence="2">
    <location>
        <begin position="42"/>
        <end position="70"/>
    </location>
</feature>
<gene>
    <name evidence="3" type="ORF">C8D87_103709</name>
</gene>
<dbReference type="EMBL" id="QLTT01000003">
    <property type="protein sequence ID" value="RAS67370.1"/>
    <property type="molecule type" value="Genomic_DNA"/>
</dbReference>
<evidence type="ECO:0000259" key="2">
    <source>
        <dbReference type="Pfam" id="PF19278"/>
    </source>
</evidence>
<dbReference type="Proteomes" id="UP000248714">
    <property type="component" value="Unassembled WGS sequence"/>
</dbReference>
<organism evidence="3 4">
    <name type="scientific">Lentzea atacamensis</name>
    <dbReference type="NCBI Taxonomy" id="531938"/>
    <lineage>
        <taxon>Bacteria</taxon>
        <taxon>Bacillati</taxon>
        <taxon>Actinomycetota</taxon>
        <taxon>Actinomycetes</taxon>
        <taxon>Pseudonocardiales</taxon>
        <taxon>Pseudonocardiaceae</taxon>
        <taxon>Lentzea</taxon>
    </lineage>
</organism>
<evidence type="ECO:0000313" key="3">
    <source>
        <dbReference type="EMBL" id="RAS67370.1"/>
    </source>
</evidence>